<proteinExistence type="predicted"/>
<protein>
    <submittedName>
        <fullName evidence="1">Uncharacterized protein</fullName>
    </submittedName>
</protein>
<dbReference type="AlphaFoldDB" id="A0A1B1MA41"/>
<organism evidence="1 2">
    <name type="scientific">Streptomyces lincolnensis</name>
    <dbReference type="NCBI Taxonomy" id="1915"/>
    <lineage>
        <taxon>Bacteria</taxon>
        <taxon>Bacillati</taxon>
        <taxon>Actinomycetota</taxon>
        <taxon>Actinomycetes</taxon>
        <taxon>Kitasatosporales</taxon>
        <taxon>Streptomycetaceae</taxon>
        <taxon>Streptomyces</taxon>
    </lineage>
</organism>
<dbReference type="Proteomes" id="UP000092598">
    <property type="component" value="Chromosome"/>
</dbReference>
<dbReference type="OrthoDB" id="4232021at2"/>
<sequence>MTDHHTYGTSSHTADELVRIVSDCLELDFAEHESDYLGIHYVAKGPDERIEVQPNQIPGDEDEDDLYAPEHPTIQALVMTTTAAPDPTLRARLSSIEGLTHLKHESL</sequence>
<accession>A0A1B1MA41</accession>
<name>A0A1B1MA41_STRLN</name>
<keyword evidence="2" id="KW-1185">Reference proteome</keyword>
<gene>
    <name evidence="1" type="ORF">SLINC_3281</name>
</gene>
<dbReference type="RefSeq" id="WP_067433399.1">
    <property type="nucleotide sequence ID" value="NZ_CP016438.1"/>
</dbReference>
<dbReference type="EMBL" id="CP016438">
    <property type="protein sequence ID" value="ANS65505.1"/>
    <property type="molecule type" value="Genomic_DNA"/>
</dbReference>
<dbReference type="KEGG" id="sls:SLINC_3281"/>
<evidence type="ECO:0000313" key="2">
    <source>
        <dbReference type="Proteomes" id="UP000092598"/>
    </source>
</evidence>
<evidence type="ECO:0000313" key="1">
    <source>
        <dbReference type="EMBL" id="ANS65505.1"/>
    </source>
</evidence>
<reference evidence="1 2" key="1">
    <citation type="submission" date="2016-07" db="EMBL/GenBank/DDBJ databases">
        <title>Enhancement of antibiotic productionsby engineered nitrateutilization in actinobacteria.</title>
        <authorList>
            <person name="Meng S.C."/>
        </authorList>
    </citation>
    <scope>NUCLEOTIDE SEQUENCE [LARGE SCALE GENOMIC DNA]</scope>
    <source>
        <strain evidence="1 2">NRRL 2936</strain>
    </source>
</reference>